<sequence>MNRIRHAQEFVGSVPGISVSPFICGLHLHKPIMAAMQPVINMIPETSFFGMSLREWLTFLLHIYSTFSIIFCILGPSRSSQACKAFLNGVLFLLVSALTSITLSIAFIAFKSILALYSGLPGIRSLDEHCRNISPFQFRLPKTLWHRVFKFILDSHFGPFPVAPFLGFCSSLTLLLTFIYHRHKYAKDLRALVRDRLATELDLADAKDAVQRHVKQLADIEASLVCLICVDRLTQPYILNPCGHTFDLDCLRDWFRTAHPSPSDEQLAFLVDQRSPLFTLCRQKFCPLCHAEVVGCPAPLRALFGLGEQPAEESDPWWNLFANSKVEVAVFEQDPVMEA</sequence>
<feature type="domain" description="RING-type" evidence="6">
    <location>
        <begin position="226"/>
        <end position="290"/>
    </location>
</feature>
<dbReference type="InterPro" id="IPR001841">
    <property type="entry name" value="Znf_RING"/>
</dbReference>
<dbReference type="Gene3D" id="3.30.40.10">
    <property type="entry name" value="Zinc/RING finger domain, C3HC4 (zinc finger)"/>
    <property type="match status" value="1"/>
</dbReference>
<keyword evidence="1" id="KW-0479">Metal-binding</keyword>
<protein>
    <submittedName>
        <fullName evidence="7">OPT oligopeptide transporter</fullName>
    </submittedName>
</protein>
<evidence type="ECO:0000259" key="6">
    <source>
        <dbReference type="PROSITE" id="PS50089"/>
    </source>
</evidence>
<evidence type="ECO:0000313" key="7">
    <source>
        <dbReference type="EMBL" id="KAF7347153.1"/>
    </source>
</evidence>
<evidence type="ECO:0000256" key="2">
    <source>
        <dbReference type="ARBA" id="ARBA00022771"/>
    </source>
</evidence>
<keyword evidence="2 4" id="KW-0863">Zinc-finger</keyword>
<organism evidence="7 8">
    <name type="scientific">Mycena venus</name>
    <dbReference type="NCBI Taxonomy" id="2733690"/>
    <lineage>
        <taxon>Eukaryota</taxon>
        <taxon>Fungi</taxon>
        <taxon>Dikarya</taxon>
        <taxon>Basidiomycota</taxon>
        <taxon>Agaricomycotina</taxon>
        <taxon>Agaricomycetes</taxon>
        <taxon>Agaricomycetidae</taxon>
        <taxon>Agaricales</taxon>
        <taxon>Marasmiineae</taxon>
        <taxon>Mycenaceae</taxon>
        <taxon>Mycena</taxon>
    </lineage>
</organism>
<dbReference type="SUPFAM" id="SSF57850">
    <property type="entry name" value="RING/U-box"/>
    <property type="match status" value="1"/>
</dbReference>
<feature type="transmembrane region" description="Helical" evidence="5">
    <location>
        <begin position="162"/>
        <end position="180"/>
    </location>
</feature>
<keyword evidence="5" id="KW-0812">Transmembrane</keyword>
<evidence type="ECO:0000313" key="8">
    <source>
        <dbReference type="Proteomes" id="UP000620124"/>
    </source>
</evidence>
<evidence type="ECO:0000256" key="4">
    <source>
        <dbReference type="PROSITE-ProRule" id="PRU00175"/>
    </source>
</evidence>
<dbReference type="InterPro" id="IPR013083">
    <property type="entry name" value="Znf_RING/FYVE/PHD"/>
</dbReference>
<keyword evidence="5" id="KW-1133">Transmembrane helix</keyword>
<feature type="transmembrane region" description="Helical" evidence="5">
    <location>
        <begin position="86"/>
        <end position="110"/>
    </location>
</feature>
<gene>
    <name evidence="7" type="ORF">MVEN_01469800</name>
</gene>
<feature type="transmembrane region" description="Helical" evidence="5">
    <location>
        <begin position="56"/>
        <end position="74"/>
    </location>
</feature>
<evidence type="ECO:0000256" key="5">
    <source>
        <dbReference type="SAM" id="Phobius"/>
    </source>
</evidence>
<dbReference type="SMART" id="SM00184">
    <property type="entry name" value="RING"/>
    <property type="match status" value="1"/>
</dbReference>
<dbReference type="OrthoDB" id="3046912at2759"/>
<evidence type="ECO:0000256" key="1">
    <source>
        <dbReference type="ARBA" id="ARBA00022723"/>
    </source>
</evidence>
<keyword evidence="3" id="KW-0862">Zinc</keyword>
<dbReference type="Pfam" id="PF13445">
    <property type="entry name" value="zf-RING_UBOX"/>
    <property type="match status" value="1"/>
</dbReference>
<keyword evidence="5" id="KW-0472">Membrane</keyword>
<keyword evidence="8" id="KW-1185">Reference proteome</keyword>
<dbReference type="GO" id="GO:0008270">
    <property type="term" value="F:zinc ion binding"/>
    <property type="evidence" value="ECO:0007669"/>
    <property type="project" value="UniProtKB-KW"/>
</dbReference>
<reference evidence="7" key="1">
    <citation type="submission" date="2020-05" db="EMBL/GenBank/DDBJ databases">
        <title>Mycena genomes resolve the evolution of fungal bioluminescence.</title>
        <authorList>
            <person name="Tsai I.J."/>
        </authorList>
    </citation>
    <scope>NUCLEOTIDE SEQUENCE</scope>
    <source>
        <strain evidence="7">CCC161011</strain>
    </source>
</reference>
<dbReference type="Proteomes" id="UP000620124">
    <property type="component" value="Unassembled WGS sequence"/>
</dbReference>
<proteinExistence type="predicted"/>
<name>A0A8H6XTD4_9AGAR</name>
<accession>A0A8H6XTD4</accession>
<comment type="caution">
    <text evidence="7">The sequence shown here is derived from an EMBL/GenBank/DDBJ whole genome shotgun (WGS) entry which is preliminary data.</text>
</comment>
<dbReference type="EMBL" id="JACAZI010000012">
    <property type="protein sequence ID" value="KAF7347153.1"/>
    <property type="molecule type" value="Genomic_DNA"/>
</dbReference>
<dbReference type="InterPro" id="IPR027370">
    <property type="entry name" value="Znf-RING_euk"/>
</dbReference>
<dbReference type="PROSITE" id="PS50089">
    <property type="entry name" value="ZF_RING_2"/>
    <property type="match status" value="1"/>
</dbReference>
<evidence type="ECO:0000256" key="3">
    <source>
        <dbReference type="ARBA" id="ARBA00022833"/>
    </source>
</evidence>
<dbReference type="AlphaFoldDB" id="A0A8H6XTD4"/>